<dbReference type="PANTHER" id="PTHR46022">
    <property type="entry name" value="PROTEIN PATCHED"/>
    <property type="match status" value="1"/>
</dbReference>
<dbReference type="PANTHER" id="PTHR46022:SF1">
    <property type="entry name" value="PROTEIN PATCHED"/>
    <property type="match status" value="1"/>
</dbReference>
<name>A0AAE1AAN6_9GAST</name>
<organism evidence="8 9">
    <name type="scientific">Elysia crispata</name>
    <name type="common">lettuce slug</name>
    <dbReference type="NCBI Taxonomy" id="231223"/>
    <lineage>
        <taxon>Eukaryota</taxon>
        <taxon>Metazoa</taxon>
        <taxon>Spiralia</taxon>
        <taxon>Lophotrochozoa</taxon>
        <taxon>Mollusca</taxon>
        <taxon>Gastropoda</taxon>
        <taxon>Heterobranchia</taxon>
        <taxon>Euthyneura</taxon>
        <taxon>Panpulmonata</taxon>
        <taxon>Sacoglossa</taxon>
        <taxon>Placobranchoidea</taxon>
        <taxon>Plakobranchidae</taxon>
        <taxon>Elysia</taxon>
    </lineage>
</organism>
<sequence>MAEDVFHPKSDSVHRILISPRSAESSSRTTKIAKCGSYEAGRMSNRPQRTDPPKTDPEILTRTSWVNAALAYRQVKRGRADGNTCALWLRLHLQRYLYSIGCFLQLHCGKVAFLGLLMLSLCCVGLKTGHLETSVDELWVEENLPVCGPLLLLGECCLASETALRDRGRRGGRGILGLVPSKGEDLLSCQSLLPSDSEEKRNGKRVLTLCLVAFFFTVVSVRVAEAKHCAGIPVHGMRATGQCSLRPVERM</sequence>
<evidence type="ECO:0000256" key="1">
    <source>
        <dbReference type="ARBA" id="ARBA00004141"/>
    </source>
</evidence>
<evidence type="ECO:0000256" key="5">
    <source>
        <dbReference type="ARBA" id="ARBA00023136"/>
    </source>
</evidence>
<evidence type="ECO:0000256" key="4">
    <source>
        <dbReference type="ARBA" id="ARBA00022989"/>
    </source>
</evidence>
<dbReference type="Proteomes" id="UP001283361">
    <property type="component" value="Unassembled WGS sequence"/>
</dbReference>
<comment type="similarity">
    <text evidence="2">Belongs to the patched family.</text>
</comment>
<feature type="region of interest" description="Disordered" evidence="7">
    <location>
        <begin position="17"/>
        <end position="57"/>
    </location>
</feature>
<evidence type="ECO:0000256" key="6">
    <source>
        <dbReference type="ARBA" id="ARBA00023180"/>
    </source>
</evidence>
<evidence type="ECO:0000256" key="7">
    <source>
        <dbReference type="SAM" id="MobiDB-lite"/>
    </source>
</evidence>
<dbReference type="GO" id="GO:0005119">
    <property type="term" value="F:smoothened binding"/>
    <property type="evidence" value="ECO:0007669"/>
    <property type="project" value="TreeGrafter"/>
</dbReference>
<evidence type="ECO:0000313" key="8">
    <source>
        <dbReference type="EMBL" id="KAK3783207.1"/>
    </source>
</evidence>
<reference evidence="8" key="1">
    <citation type="journal article" date="2023" name="G3 (Bethesda)">
        <title>A reference genome for the long-term kleptoplast-retaining sea slug Elysia crispata morphotype clarki.</title>
        <authorList>
            <person name="Eastman K.E."/>
            <person name="Pendleton A.L."/>
            <person name="Shaikh M.A."/>
            <person name="Suttiyut T."/>
            <person name="Ogas R."/>
            <person name="Tomko P."/>
            <person name="Gavelis G."/>
            <person name="Widhalm J.R."/>
            <person name="Wisecaver J.H."/>
        </authorList>
    </citation>
    <scope>NUCLEOTIDE SEQUENCE</scope>
    <source>
        <strain evidence="8">ECLA1</strain>
    </source>
</reference>
<dbReference type="GO" id="GO:0008158">
    <property type="term" value="F:hedgehog receptor activity"/>
    <property type="evidence" value="ECO:0007669"/>
    <property type="project" value="TreeGrafter"/>
</dbReference>
<gene>
    <name evidence="8" type="ORF">RRG08_046999</name>
</gene>
<evidence type="ECO:0000256" key="2">
    <source>
        <dbReference type="ARBA" id="ARBA00005585"/>
    </source>
</evidence>
<comment type="caution">
    <text evidence="8">The sequence shown here is derived from an EMBL/GenBank/DDBJ whole genome shotgun (WGS) entry which is preliminary data.</text>
</comment>
<dbReference type="GO" id="GO:0097108">
    <property type="term" value="F:hedgehog family protein binding"/>
    <property type="evidence" value="ECO:0007669"/>
    <property type="project" value="TreeGrafter"/>
</dbReference>
<keyword evidence="5" id="KW-0472">Membrane</keyword>
<dbReference type="EMBL" id="JAWDGP010002436">
    <property type="protein sequence ID" value="KAK3783207.1"/>
    <property type="molecule type" value="Genomic_DNA"/>
</dbReference>
<evidence type="ECO:0000256" key="3">
    <source>
        <dbReference type="ARBA" id="ARBA00022692"/>
    </source>
</evidence>
<comment type="subcellular location">
    <subcellularLocation>
        <location evidence="1">Membrane</location>
        <topology evidence="1">Multi-pass membrane protein</topology>
    </subcellularLocation>
</comment>
<accession>A0AAE1AAN6</accession>
<evidence type="ECO:0000313" key="9">
    <source>
        <dbReference type="Proteomes" id="UP001283361"/>
    </source>
</evidence>
<keyword evidence="4" id="KW-1133">Transmembrane helix</keyword>
<keyword evidence="9" id="KW-1185">Reference proteome</keyword>
<feature type="compositionally biased region" description="Basic and acidic residues" evidence="7">
    <location>
        <begin position="48"/>
        <end position="57"/>
    </location>
</feature>
<dbReference type="GO" id="GO:0045879">
    <property type="term" value="P:negative regulation of smoothened signaling pathway"/>
    <property type="evidence" value="ECO:0007669"/>
    <property type="project" value="TreeGrafter"/>
</dbReference>
<dbReference type="AlphaFoldDB" id="A0AAE1AAN6"/>
<keyword evidence="6" id="KW-0325">Glycoprotein</keyword>
<protein>
    <submittedName>
        <fullName evidence="8">Uncharacterized protein</fullName>
    </submittedName>
</protein>
<proteinExistence type="inferred from homology"/>
<keyword evidence="3" id="KW-0812">Transmembrane</keyword>
<dbReference type="GO" id="GO:0005886">
    <property type="term" value="C:plasma membrane"/>
    <property type="evidence" value="ECO:0007669"/>
    <property type="project" value="TreeGrafter"/>
</dbReference>